<dbReference type="RefSeq" id="WP_148452004.1">
    <property type="nucleotide sequence ID" value="NZ_VSFC01000002.1"/>
</dbReference>
<dbReference type="Proteomes" id="UP000324550">
    <property type="component" value="Unassembled WGS sequence"/>
</dbReference>
<evidence type="ECO:0000313" key="3">
    <source>
        <dbReference type="Proteomes" id="UP000324550"/>
    </source>
</evidence>
<protein>
    <submittedName>
        <fullName evidence="2">Uncharacterized protein</fullName>
    </submittedName>
</protein>
<keyword evidence="1" id="KW-0812">Transmembrane</keyword>
<sequence length="129" mass="15832">MLDKLKTELNYVGYSYYQKNNSLITKLGYGLRCKIEYNDNQVKISGYLKRWNFLTGLASLNLKWLMTYNLIWFFIFLFIQLYFKSGVIKLPYIPFIILAWFLVSNFYYYFKYFYFKSTLIYMVYNIKNK</sequence>
<keyword evidence="3" id="KW-1185">Reference proteome</keyword>
<dbReference type="EMBL" id="VSFC01000002">
    <property type="protein sequence ID" value="TYA60064.1"/>
    <property type="molecule type" value="Genomic_DNA"/>
</dbReference>
<accession>A0A5D0GM29</accession>
<organism evidence="2 3">
    <name type="scientific">Formosa maritima</name>
    <dbReference type="NCBI Taxonomy" id="2592046"/>
    <lineage>
        <taxon>Bacteria</taxon>
        <taxon>Pseudomonadati</taxon>
        <taxon>Bacteroidota</taxon>
        <taxon>Flavobacteriia</taxon>
        <taxon>Flavobacteriales</taxon>
        <taxon>Flavobacteriaceae</taxon>
        <taxon>Formosa</taxon>
    </lineage>
</organism>
<feature type="transmembrane region" description="Helical" evidence="1">
    <location>
        <begin position="90"/>
        <end position="110"/>
    </location>
</feature>
<feature type="transmembrane region" description="Helical" evidence="1">
    <location>
        <begin position="64"/>
        <end position="83"/>
    </location>
</feature>
<keyword evidence="1" id="KW-0472">Membrane</keyword>
<gene>
    <name evidence="2" type="ORF">FVF61_00125</name>
</gene>
<reference evidence="2 3" key="1">
    <citation type="submission" date="2019-08" db="EMBL/GenBank/DDBJ databases">
        <title>Formosa sediminis sp. nov., isolated from marine sediment.</title>
        <authorList>
            <person name="Cao W.R."/>
        </authorList>
    </citation>
    <scope>NUCLEOTIDE SEQUENCE [LARGE SCALE GENOMIC DNA]</scope>
    <source>
        <strain evidence="2 3">1494</strain>
    </source>
</reference>
<proteinExistence type="predicted"/>
<name>A0A5D0GM29_9FLAO</name>
<comment type="caution">
    <text evidence="2">The sequence shown here is derived from an EMBL/GenBank/DDBJ whole genome shotgun (WGS) entry which is preliminary data.</text>
</comment>
<keyword evidence="1" id="KW-1133">Transmembrane helix</keyword>
<evidence type="ECO:0000256" key="1">
    <source>
        <dbReference type="SAM" id="Phobius"/>
    </source>
</evidence>
<dbReference type="AlphaFoldDB" id="A0A5D0GM29"/>
<evidence type="ECO:0000313" key="2">
    <source>
        <dbReference type="EMBL" id="TYA60064.1"/>
    </source>
</evidence>